<dbReference type="SMART" id="SM00382">
    <property type="entry name" value="AAA"/>
    <property type="match status" value="1"/>
</dbReference>
<dbReference type="EMBL" id="SDWY01000003">
    <property type="protein sequence ID" value="MDN6900543.1"/>
    <property type="molecule type" value="Genomic_DNA"/>
</dbReference>
<dbReference type="InterPro" id="IPR027417">
    <property type="entry name" value="P-loop_NTPase"/>
</dbReference>
<protein>
    <submittedName>
        <fullName evidence="6">ABC transporter ATP-binding protein</fullName>
    </submittedName>
</protein>
<evidence type="ECO:0000259" key="5">
    <source>
        <dbReference type="PROSITE" id="PS50893"/>
    </source>
</evidence>
<reference evidence="7 8" key="1">
    <citation type="journal article" date="2019" name="Syst. Appl. Microbiol.">
        <title>Oenococcus sicerae sp. nov., isolated from French cider.</title>
        <authorList>
            <person name="Cousin F.J."/>
            <person name="Le Guellec R."/>
            <person name="Chagnot C."/>
            <person name="Goux D."/>
            <person name="Dalmasso M."/>
            <person name="Laplace J.M."/>
            <person name="Cretenet M."/>
        </authorList>
    </citation>
    <scope>NUCLEOTIDE SEQUENCE [LARGE SCALE GENOMIC DNA]</scope>
    <source>
        <strain evidence="7 8">UCMA 15228</strain>
    </source>
</reference>
<dbReference type="Proteomes" id="UP000286907">
    <property type="component" value="Chromosome"/>
</dbReference>
<dbReference type="InterPro" id="IPR003439">
    <property type="entry name" value="ABC_transporter-like_ATP-bd"/>
</dbReference>
<evidence type="ECO:0000256" key="1">
    <source>
        <dbReference type="ARBA" id="ARBA00005417"/>
    </source>
</evidence>
<dbReference type="Proteomes" id="UP001167919">
    <property type="component" value="Unassembled WGS sequence"/>
</dbReference>
<dbReference type="Pfam" id="PF00005">
    <property type="entry name" value="ABC_tran"/>
    <property type="match status" value="1"/>
</dbReference>
<dbReference type="SUPFAM" id="SSF52540">
    <property type="entry name" value="P-loop containing nucleoside triphosphate hydrolases"/>
    <property type="match status" value="1"/>
</dbReference>
<evidence type="ECO:0000256" key="3">
    <source>
        <dbReference type="ARBA" id="ARBA00022741"/>
    </source>
</evidence>
<dbReference type="GO" id="GO:0016887">
    <property type="term" value="F:ATP hydrolysis activity"/>
    <property type="evidence" value="ECO:0007669"/>
    <property type="project" value="InterPro"/>
</dbReference>
<proteinExistence type="inferred from homology"/>
<dbReference type="PROSITE" id="PS50893">
    <property type="entry name" value="ABC_TRANSPORTER_2"/>
    <property type="match status" value="1"/>
</dbReference>
<name>A0AAJ1R9G7_9LACO</name>
<dbReference type="PANTHER" id="PTHR42711:SF5">
    <property type="entry name" value="ABC TRANSPORTER ATP-BINDING PROTEIN NATA"/>
    <property type="match status" value="1"/>
</dbReference>
<gene>
    <name evidence="7" type="ORF">DLJ48_02330</name>
    <name evidence="6" type="ORF">EVC35_05945</name>
</gene>
<evidence type="ECO:0000313" key="7">
    <source>
        <dbReference type="EMBL" id="QAS69440.1"/>
    </source>
</evidence>
<dbReference type="AlphaFoldDB" id="A0AAJ1R9G7"/>
<dbReference type="RefSeq" id="WP_128685550.1">
    <property type="nucleotide sequence ID" value="NZ_CP029684.2"/>
</dbReference>
<evidence type="ECO:0000256" key="2">
    <source>
        <dbReference type="ARBA" id="ARBA00022448"/>
    </source>
</evidence>
<keyword evidence="8" id="KW-1185">Reference proteome</keyword>
<dbReference type="InterPro" id="IPR017871">
    <property type="entry name" value="ABC_transporter-like_CS"/>
</dbReference>
<comment type="similarity">
    <text evidence="1">Belongs to the ABC transporter superfamily.</text>
</comment>
<dbReference type="Gene3D" id="3.40.50.300">
    <property type="entry name" value="P-loop containing nucleotide triphosphate hydrolases"/>
    <property type="match status" value="1"/>
</dbReference>
<evidence type="ECO:0000313" key="8">
    <source>
        <dbReference type="Proteomes" id="UP000286907"/>
    </source>
</evidence>
<keyword evidence="3" id="KW-0547">Nucleotide-binding</keyword>
<accession>A0AAJ1R9G7</accession>
<dbReference type="PANTHER" id="PTHR42711">
    <property type="entry name" value="ABC TRANSPORTER ATP-BINDING PROTEIN"/>
    <property type="match status" value="1"/>
</dbReference>
<organism evidence="6 9">
    <name type="scientific">Oenococcus sicerae</name>
    <dbReference type="NCBI Taxonomy" id="2203724"/>
    <lineage>
        <taxon>Bacteria</taxon>
        <taxon>Bacillati</taxon>
        <taxon>Bacillota</taxon>
        <taxon>Bacilli</taxon>
        <taxon>Lactobacillales</taxon>
        <taxon>Lactobacillaceae</taxon>
        <taxon>Oenococcus</taxon>
    </lineage>
</organism>
<reference evidence="6" key="2">
    <citation type="submission" date="2019-01" db="EMBL/GenBank/DDBJ databases">
        <title>Oenococcus sicerae UCMA17102.</title>
        <authorList>
            <person name="Cousin F.J."/>
            <person name="Le Guellec R."/>
            <person name="Cretenet M."/>
        </authorList>
    </citation>
    <scope>NUCLEOTIDE SEQUENCE</scope>
    <source>
        <strain evidence="6">UCMA17102</strain>
    </source>
</reference>
<dbReference type="GO" id="GO:0005524">
    <property type="term" value="F:ATP binding"/>
    <property type="evidence" value="ECO:0007669"/>
    <property type="project" value="UniProtKB-KW"/>
</dbReference>
<dbReference type="EMBL" id="CP029684">
    <property type="protein sequence ID" value="QAS69440.1"/>
    <property type="molecule type" value="Genomic_DNA"/>
</dbReference>
<evidence type="ECO:0000313" key="9">
    <source>
        <dbReference type="Proteomes" id="UP001167919"/>
    </source>
</evidence>
<reference evidence="7" key="3">
    <citation type="submission" date="2020-01" db="EMBL/GenBank/DDBJ databases">
        <authorList>
            <person name="Cousin F.J."/>
            <person name="Le Guellec R."/>
            <person name="Cretenet M."/>
        </authorList>
    </citation>
    <scope>NUCLEOTIDE SEQUENCE</scope>
    <source>
        <strain evidence="7">UCMA 15228</strain>
    </source>
</reference>
<dbReference type="InterPro" id="IPR050763">
    <property type="entry name" value="ABC_transporter_ATP-binding"/>
</dbReference>
<dbReference type="PROSITE" id="PS00211">
    <property type="entry name" value="ABC_TRANSPORTER_1"/>
    <property type="match status" value="1"/>
</dbReference>
<keyword evidence="4 6" id="KW-0067">ATP-binding</keyword>
<sequence>MILETHDLTKIYNGKKVVDQLNISVAKGTLTAFLGPNGAGKSTTISMLIGKIEPSSGEICFASENSQKHRPRIGVVFQDSVLDQDLTVRENLVSRAKMYRIPLANSIDKLIADIGLERFQHQAYGSLSGGQRRRVDIARALLNKPEILFLDEPTTALDIQTRTAIWDLLHALQRETNLTIFLTTHYLQEAQEADQVYIIDDGRTIAQGSADDLRQHYTQSLLRIQTDDLVKLISLLPKGTQSREDDGVLVINVQDAQTCIGLLQRLKTSISEFEFSPGTIDDVFLNLTGKEIR</sequence>
<dbReference type="InterPro" id="IPR003593">
    <property type="entry name" value="AAA+_ATPase"/>
</dbReference>
<keyword evidence="2" id="KW-0813">Transport</keyword>
<evidence type="ECO:0000256" key="4">
    <source>
        <dbReference type="ARBA" id="ARBA00022840"/>
    </source>
</evidence>
<feature type="domain" description="ABC transporter" evidence="5">
    <location>
        <begin position="3"/>
        <end position="226"/>
    </location>
</feature>
<evidence type="ECO:0000313" key="6">
    <source>
        <dbReference type="EMBL" id="MDN6900543.1"/>
    </source>
</evidence>